<dbReference type="SMART" id="SM00060">
    <property type="entry name" value="FN3"/>
    <property type="match status" value="2"/>
</dbReference>
<proteinExistence type="predicted"/>
<dbReference type="InterPro" id="IPR013783">
    <property type="entry name" value="Ig-like_fold"/>
</dbReference>
<evidence type="ECO:0000259" key="2">
    <source>
        <dbReference type="PROSITE" id="PS50853"/>
    </source>
</evidence>
<dbReference type="EnsemblMetazoa" id="G17839.1">
    <property type="protein sequence ID" value="G17839.1:cds"/>
    <property type="gene ID" value="G17839"/>
</dbReference>
<evidence type="ECO:0000313" key="4">
    <source>
        <dbReference type="Proteomes" id="UP000005408"/>
    </source>
</evidence>
<dbReference type="PANTHER" id="PTHR46708:SF2">
    <property type="entry name" value="FIBRONECTIN TYPE-III DOMAIN-CONTAINING PROTEIN"/>
    <property type="match status" value="1"/>
</dbReference>
<sequence length="405" mass="45740">MCKDKFVLVNDTICRTVDEFKAIVRLKNVIDNSILVDWTTLDISGVDVCYEIVFNTLTLYNISSPPQLITNLSNGEVQAVQVTSIAKRRDDRIEIVMSDVFFIRTEPGPPTAVELVDVGQRNISINVTDTDTPNGDIIGYRFHIMYKLYPDKMGYSVKVKLLNKMNSNIYVLERHIYPGTRYKIAVFTVNDAFNSSLNVTLQDITTLPDTPGQVDVHTPSYIYQKTSLAVIIWRRPSHPNGNMKAYRAVLESGPDITNCRIYYLCFDVCNNTILGPPNDTCTISNDTTLMEHQKIMSLLVDNLRQGTTYTLSVVGYNEAGEGKNPRLISLTTKRITRKRKKRTGGCLEKKVTCGDSINEVMSVACGEKHCLGKIGSRTTQEELFYKQKSDDQSDYIFKHIVVKLK</sequence>
<dbReference type="Gene3D" id="2.60.40.10">
    <property type="entry name" value="Immunoglobulins"/>
    <property type="match status" value="2"/>
</dbReference>
<evidence type="ECO:0000313" key="3">
    <source>
        <dbReference type="EnsemblMetazoa" id="G17839.1:cds"/>
    </source>
</evidence>
<evidence type="ECO:0000256" key="1">
    <source>
        <dbReference type="ARBA" id="ARBA00022737"/>
    </source>
</evidence>
<organism evidence="3 4">
    <name type="scientific">Magallana gigas</name>
    <name type="common">Pacific oyster</name>
    <name type="synonym">Crassostrea gigas</name>
    <dbReference type="NCBI Taxonomy" id="29159"/>
    <lineage>
        <taxon>Eukaryota</taxon>
        <taxon>Metazoa</taxon>
        <taxon>Spiralia</taxon>
        <taxon>Lophotrochozoa</taxon>
        <taxon>Mollusca</taxon>
        <taxon>Bivalvia</taxon>
        <taxon>Autobranchia</taxon>
        <taxon>Pteriomorphia</taxon>
        <taxon>Ostreida</taxon>
        <taxon>Ostreoidea</taxon>
        <taxon>Ostreidae</taxon>
        <taxon>Magallana</taxon>
    </lineage>
</organism>
<accession>A0A8W8J8N7</accession>
<dbReference type="PROSITE" id="PS50853">
    <property type="entry name" value="FN3"/>
    <property type="match status" value="1"/>
</dbReference>
<dbReference type="PANTHER" id="PTHR46708">
    <property type="entry name" value="TENASCIN"/>
    <property type="match status" value="1"/>
</dbReference>
<dbReference type="InterPro" id="IPR036116">
    <property type="entry name" value="FN3_sf"/>
</dbReference>
<dbReference type="InterPro" id="IPR050991">
    <property type="entry name" value="ECM_Regulatory_Proteins"/>
</dbReference>
<keyword evidence="1" id="KW-0677">Repeat</keyword>
<dbReference type="Proteomes" id="UP000005408">
    <property type="component" value="Unassembled WGS sequence"/>
</dbReference>
<dbReference type="InterPro" id="IPR003961">
    <property type="entry name" value="FN3_dom"/>
</dbReference>
<name>A0A8W8J8N7_MAGGI</name>
<feature type="domain" description="Fibronectin type-III" evidence="2">
    <location>
        <begin position="109"/>
        <end position="209"/>
    </location>
</feature>
<reference evidence="3" key="1">
    <citation type="submission" date="2022-08" db="UniProtKB">
        <authorList>
            <consortium name="EnsemblMetazoa"/>
        </authorList>
    </citation>
    <scope>IDENTIFICATION</scope>
    <source>
        <strain evidence="3">05x7-T-G4-1.051#20</strain>
    </source>
</reference>
<dbReference type="CDD" id="cd00063">
    <property type="entry name" value="FN3"/>
    <property type="match status" value="2"/>
</dbReference>
<protein>
    <recommendedName>
        <fullName evidence="2">Fibronectin type-III domain-containing protein</fullName>
    </recommendedName>
</protein>
<dbReference type="SUPFAM" id="SSF49265">
    <property type="entry name" value="Fibronectin type III"/>
    <property type="match status" value="1"/>
</dbReference>
<dbReference type="AlphaFoldDB" id="A0A8W8J8N7"/>
<keyword evidence="4" id="KW-1185">Reference proteome</keyword>